<keyword evidence="4" id="KW-1185">Reference proteome</keyword>
<dbReference type="EMBL" id="JBAMMX010000024">
    <property type="protein sequence ID" value="KAK6916490.1"/>
    <property type="molecule type" value="Genomic_DNA"/>
</dbReference>
<reference evidence="3 4" key="1">
    <citation type="submission" date="2023-12" db="EMBL/GenBank/DDBJ databases">
        <title>A high-quality genome assembly for Dillenia turbinata (Dilleniales).</title>
        <authorList>
            <person name="Chanderbali A."/>
        </authorList>
    </citation>
    <scope>NUCLEOTIDE SEQUENCE [LARGE SCALE GENOMIC DNA]</scope>
    <source>
        <strain evidence="3">LSX21</strain>
        <tissue evidence="3">Leaf</tissue>
    </source>
</reference>
<accession>A0AAN8UJ13</accession>
<keyword evidence="2" id="KW-0472">Membrane</keyword>
<proteinExistence type="predicted"/>
<name>A0AAN8UJ13_9MAGN</name>
<gene>
    <name evidence="3" type="ORF">RJ641_019351</name>
</gene>
<evidence type="ECO:0000256" key="1">
    <source>
        <dbReference type="SAM" id="MobiDB-lite"/>
    </source>
</evidence>
<comment type="caution">
    <text evidence="3">The sequence shown here is derived from an EMBL/GenBank/DDBJ whole genome shotgun (WGS) entry which is preliminary data.</text>
</comment>
<feature type="compositionally biased region" description="Basic and acidic residues" evidence="1">
    <location>
        <begin position="110"/>
        <end position="128"/>
    </location>
</feature>
<protein>
    <recommendedName>
        <fullName evidence="5">Transmembrane protein</fullName>
    </recommendedName>
</protein>
<dbReference type="AlphaFoldDB" id="A0AAN8UJ13"/>
<keyword evidence="2" id="KW-0812">Transmembrane</keyword>
<evidence type="ECO:0000313" key="4">
    <source>
        <dbReference type="Proteomes" id="UP001370490"/>
    </source>
</evidence>
<evidence type="ECO:0000256" key="2">
    <source>
        <dbReference type="SAM" id="Phobius"/>
    </source>
</evidence>
<dbReference type="Proteomes" id="UP001370490">
    <property type="component" value="Unassembled WGS sequence"/>
</dbReference>
<keyword evidence="2" id="KW-1133">Transmembrane helix</keyword>
<dbReference type="PANTHER" id="PTHR33429:SF2">
    <property type="entry name" value="OS01G0888850 PROTEIN"/>
    <property type="match status" value="1"/>
</dbReference>
<feature type="transmembrane region" description="Helical" evidence="2">
    <location>
        <begin position="30"/>
        <end position="50"/>
    </location>
</feature>
<sequence>MSSSSSTNPQQQPPAITEQAYTVHSGHASVGPVIAVLAVIIILGVISGMIGRLCSGRSIMGYGQFDFEGWIERKCSSCIDGRIESPTPPSAPPRTADSVNVSSGTGGVPVEEKKSEQPEQSHQQHGDMRAYLEIDGILS</sequence>
<organism evidence="3 4">
    <name type="scientific">Dillenia turbinata</name>
    <dbReference type="NCBI Taxonomy" id="194707"/>
    <lineage>
        <taxon>Eukaryota</taxon>
        <taxon>Viridiplantae</taxon>
        <taxon>Streptophyta</taxon>
        <taxon>Embryophyta</taxon>
        <taxon>Tracheophyta</taxon>
        <taxon>Spermatophyta</taxon>
        <taxon>Magnoliopsida</taxon>
        <taxon>eudicotyledons</taxon>
        <taxon>Gunneridae</taxon>
        <taxon>Pentapetalae</taxon>
        <taxon>Dilleniales</taxon>
        <taxon>Dilleniaceae</taxon>
        <taxon>Dillenia</taxon>
    </lineage>
</organism>
<evidence type="ECO:0008006" key="5">
    <source>
        <dbReference type="Google" id="ProtNLM"/>
    </source>
</evidence>
<evidence type="ECO:0000313" key="3">
    <source>
        <dbReference type="EMBL" id="KAK6916490.1"/>
    </source>
</evidence>
<feature type="region of interest" description="Disordered" evidence="1">
    <location>
        <begin position="81"/>
        <end position="128"/>
    </location>
</feature>
<dbReference type="PANTHER" id="PTHR33429">
    <property type="entry name" value="OS02G0708000 PROTEIN-RELATED"/>
    <property type="match status" value="1"/>
</dbReference>